<dbReference type="OrthoDB" id="10040691at2759"/>
<dbReference type="InterPro" id="IPR006627">
    <property type="entry name" value="TDU_repeat"/>
</dbReference>
<dbReference type="PANTHER" id="PTHR17604">
    <property type="entry name" value="TRANSCRIPTION COFACTOR VESTIGIAL-LIKE PROTEIN 4"/>
    <property type="match status" value="1"/>
</dbReference>
<dbReference type="SMART" id="SM00711">
    <property type="entry name" value="TDU"/>
    <property type="match status" value="2"/>
</dbReference>
<feature type="compositionally biased region" description="Basic and acidic residues" evidence="1">
    <location>
        <begin position="44"/>
        <end position="62"/>
    </location>
</feature>
<gene>
    <name evidence="2" type="ORF">CTOB1V02_LOCUS6278</name>
</gene>
<feature type="compositionally biased region" description="Polar residues" evidence="1">
    <location>
        <begin position="180"/>
        <end position="194"/>
    </location>
</feature>
<dbReference type="GO" id="GO:0001223">
    <property type="term" value="F:transcription coactivator binding"/>
    <property type="evidence" value="ECO:0007669"/>
    <property type="project" value="TreeGrafter"/>
</dbReference>
<feature type="region of interest" description="Disordered" evidence="1">
    <location>
        <begin position="1"/>
        <end position="310"/>
    </location>
</feature>
<feature type="compositionally biased region" description="Low complexity" evidence="1">
    <location>
        <begin position="93"/>
        <end position="105"/>
    </location>
</feature>
<feature type="compositionally biased region" description="Basic and acidic residues" evidence="1">
    <location>
        <begin position="196"/>
        <end position="208"/>
    </location>
</feature>
<dbReference type="PANTHER" id="PTHR17604:SF7">
    <property type="entry name" value="TONDU-DOMAIN-CONTAINING GROWTH INHIBITOR, ISOFORM A"/>
    <property type="match status" value="1"/>
</dbReference>
<reference evidence="2" key="1">
    <citation type="submission" date="2020-11" db="EMBL/GenBank/DDBJ databases">
        <authorList>
            <person name="Tran Van P."/>
        </authorList>
    </citation>
    <scope>NUCLEOTIDE SEQUENCE</scope>
</reference>
<feature type="compositionally biased region" description="Basic and acidic residues" evidence="1">
    <location>
        <begin position="283"/>
        <end position="298"/>
    </location>
</feature>
<organism evidence="2">
    <name type="scientific">Cyprideis torosa</name>
    <dbReference type="NCBI Taxonomy" id="163714"/>
    <lineage>
        <taxon>Eukaryota</taxon>
        <taxon>Metazoa</taxon>
        <taxon>Ecdysozoa</taxon>
        <taxon>Arthropoda</taxon>
        <taxon>Crustacea</taxon>
        <taxon>Oligostraca</taxon>
        <taxon>Ostracoda</taxon>
        <taxon>Podocopa</taxon>
        <taxon>Podocopida</taxon>
        <taxon>Cytherocopina</taxon>
        <taxon>Cytheroidea</taxon>
        <taxon>Cytherideidae</taxon>
        <taxon>Cyprideis</taxon>
    </lineage>
</organism>
<name>A0A7R8WBA2_9CRUS</name>
<evidence type="ECO:0000256" key="1">
    <source>
        <dbReference type="SAM" id="MobiDB-lite"/>
    </source>
</evidence>
<dbReference type="GO" id="GO:0045892">
    <property type="term" value="P:negative regulation of DNA-templated transcription"/>
    <property type="evidence" value="ECO:0007669"/>
    <property type="project" value="TreeGrafter"/>
</dbReference>
<evidence type="ECO:0000313" key="2">
    <source>
        <dbReference type="EMBL" id="CAD7228395.1"/>
    </source>
</evidence>
<accession>A0A7R8WBA2</accession>
<sequence>MDRVYPEGGPPSNPISRPAYEKPRVWQPWDEGGRRSPASQSRPLESDPSKELPTKLWREQRARIRLLHPLGKQDPYSSSTRQTSPGRMDVDSDSAASSEEPSTATHFPPPISSLNIQDDDDQPLDMSTKPRDYGQQRGTSKLPIRPAPLPSLPPPPLVPPHLRPAVGVGLRGTPPHSPLLGSTSRPQPNSTPPYRSSKEDRTVVKAEESSSDPVIDEHFRRSLGTAYHRVYSSSPAPPSPSPPLASSQLPPHSPGGAPIIAFPKKELLAPARRKNSDSVSSKSESDVITHSPSVERRRVVSPPSATGMSVDDHFAKALGETWTKLQQAAKASSPSPPLCRPSSTAAVASAGSPAARSESAPTHPAIVRDDVPSPSPTGMVSS</sequence>
<dbReference type="AlphaFoldDB" id="A0A7R8WBA2"/>
<dbReference type="EMBL" id="OB661517">
    <property type="protein sequence ID" value="CAD7228395.1"/>
    <property type="molecule type" value="Genomic_DNA"/>
</dbReference>
<feature type="region of interest" description="Disordered" evidence="1">
    <location>
        <begin position="325"/>
        <end position="382"/>
    </location>
</feature>
<proteinExistence type="predicted"/>
<feature type="compositionally biased region" description="Low complexity" evidence="1">
    <location>
        <begin position="340"/>
        <end position="357"/>
    </location>
</feature>
<dbReference type="InterPro" id="IPR028184">
    <property type="entry name" value="VGLL4"/>
</dbReference>
<feature type="compositionally biased region" description="Pro residues" evidence="1">
    <location>
        <begin position="145"/>
        <end position="162"/>
    </location>
</feature>
<protein>
    <submittedName>
        <fullName evidence="2">Uncharacterized protein</fullName>
    </submittedName>
</protein>
<feature type="compositionally biased region" description="Polar residues" evidence="1">
    <location>
        <begin position="75"/>
        <end position="85"/>
    </location>
</feature>